<evidence type="ECO:0000256" key="11">
    <source>
        <dbReference type="SAM" id="MobiDB-lite"/>
    </source>
</evidence>
<keyword evidence="4 12" id="KW-0812">Transmembrane</keyword>
<dbReference type="Gene3D" id="1.10.10.1320">
    <property type="entry name" value="Anti-sigma factor, zinc-finger domain"/>
    <property type="match status" value="1"/>
</dbReference>
<dbReference type="Pfam" id="PF10099">
    <property type="entry name" value="RskA_C"/>
    <property type="match status" value="1"/>
</dbReference>
<keyword evidence="6" id="KW-0805">Transcription regulation</keyword>
<sequence length="259" mass="26390">MTEEEFAQLSAAAALGALGGDDLRAYRAALAAHPDWVATVDEDARTAASLAELVDSVTPPAALRGRILALIDEAPTEASSAGDTPTSGSPWATEGDSGARGRGPRRARHARRRWFVLAASLVLLAGIGTGAVIAIQQGAEPTSVVALERIEHAPDAQQATADVTGGGTATLHWSSGVGRAVLVTGELPTLAENQTFELWYVRGTAPVSAGTFEATGSSTSTLLEAGMKPGDTIAVTIEHAGGSPTGKPTTPPILIIPTT</sequence>
<keyword evidence="8" id="KW-0804">Transcription</keyword>
<keyword evidence="15" id="KW-1185">Reference proteome</keyword>
<reference evidence="14" key="1">
    <citation type="submission" date="2022-01" db="EMBL/GenBank/DDBJ databases">
        <title>Microbacterium eymi and Microbacterium rhizovicinus sp. nov., isolated from the rhizospheric soil of Elymus tsukushiensis, a plant native to the Dokdo Islands, Republic of Korea.</title>
        <authorList>
            <person name="Hwang Y.J."/>
        </authorList>
    </citation>
    <scope>NUCLEOTIDE SEQUENCE</scope>
    <source>
        <strain evidence="14">KUDC0405</strain>
    </source>
</reference>
<feature type="domain" description="Anti-sigma K factor RskA C-terminal" evidence="13">
    <location>
        <begin position="116"/>
        <end position="251"/>
    </location>
</feature>
<name>A0ABY5NJG8_9MICO</name>
<dbReference type="EMBL" id="CP091139">
    <property type="protein sequence ID" value="UUT35315.1"/>
    <property type="molecule type" value="Genomic_DNA"/>
</dbReference>
<dbReference type="PANTHER" id="PTHR37461:SF1">
    <property type="entry name" value="ANTI-SIGMA-K FACTOR RSKA"/>
    <property type="match status" value="1"/>
</dbReference>
<keyword evidence="7 12" id="KW-0472">Membrane</keyword>
<comment type="subcellular location">
    <subcellularLocation>
        <location evidence="2">Cell membrane</location>
    </subcellularLocation>
    <subcellularLocation>
        <location evidence="1">Membrane</location>
        <topology evidence="1">Single-pass membrane protein</topology>
    </subcellularLocation>
</comment>
<evidence type="ECO:0000256" key="3">
    <source>
        <dbReference type="ARBA" id="ARBA00022475"/>
    </source>
</evidence>
<proteinExistence type="predicted"/>
<evidence type="ECO:0000256" key="6">
    <source>
        <dbReference type="ARBA" id="ARBA00023015"/>
    </source>
</evidence>
<evidence type="ECO:0000256" key="9">
    <source>
        <dbReference type="ARBA" id="ARBA00029829"/>
    </source>
</evidence>
<feature type="compositionally biased region" description="Polar residues" evidence="11">
    <location>
        <begin position="77"/>
        <end position="90"/>
    </location>
</feature>
<dbReference type="InterPro" id="IPR041916">
    <property type="entry name" value="Anti_sigma_zinc_sf"/>
</dbReference>
<gene>
    <name evidence="14" type="ORF">L2X98_34685</name>
</gene>
<feature type="region of interest" description="Disordered" evidence="11">
    <location>
        <begin position="76"/>
        <end position="106"/>
    </location>
</feature>
<evidence type="ECO:0000256" key="12">
    <source>
        <dbReference type="SAM" id="Phobius"/>
    </source>
</evidence>
<evidence type="ECO:0000313" key="15">
    <source>
        <dbReference type="Proteomes" id="UP001054811"/>
    </source>
</evidence>
<dbReference type="PANTHER" id="PTHR37461">
    <property type="entry name" value="ANTI-SIGMA-K FACTOR RSKA"/>
    <property type="match status" value="1"/>
</dbReference>
<dbReference type="InterPro" id="IPR051474">
    <property type="entry name" value="Anti-sigma-K/W_factor"/>
</dbReference>
<protein>
    <recommendedName>
        <fullName evidence="10">Regulator of SigK</fullName>
    </recommendedName>
    <alternativeName>
        <fullName evidence="9">Sigma-K anti-sigma factor RskA</fullName>
    </alternativeName>
</protein>
<dbReference type="InterPro" id="IPR018764">
    <property type="entry name" value="RskA_C"/>
</dbReference>
<evidence type="ECO:0000313" key="14">
    <source>
        <dbReference type="EMBL" id="UUT35315.1"/>
    </source>
</evidence>
<evidence type="ECO:0000259" key="13">
    <source>
        <dbReference type="Pfam" id="PF10099"/>
    </source>
</evidence>
<dbReference type="Proteomes" id="UP001054811">
    <property type="component" value="Chromosome"/>
</dbReference>
<dbReference type="RefSeq" id="WP_259611892.1">
    <property type="nucleotide sequence ID" value="NZ_CP091139.2"/>
</dbReference>
<evidence type="ECO:0000256" key="10">
    <source>
        <dbReference type="ARBA" id="ARBA00030803"/>
    </source>
</evidence>
<keyword evidence="5 12" id="KW-1133">Transmembrane helix</keyword>
<evidence type="ECO:0000256" key="4">
    <source>
        <dbReference type="ARBA" id="ARBA00022692"/>
    </source>
</evidence>
<evidence type="ECO:0000256" key="2">
    <source>
        <dbReference type="ARBA" id="ARBA00004236"/>
    </source>
</evidence>
<feature type="transmembrane region" description="Helical" evidence="12">
    <location>
        <begin position="114"/>
        <end position="135"/>
    </location>
</feature>
<evidence type="ECO:0000256" key="5">
    <source>
        <dbReference type="ARBA" id="ARBA00022989"/>
    </source>
</evidence>
<organism evidence="14 15">
    <name type="scientific">Microbacterium elymi</name>
    <dbReference type="NCBI Taxonomy" id="2909587"/>
    <lineage>
        <taxon>Bacteria</taxon>
        <taxon>Bacillati</taxon>
        <taxon>Actinomycetota</taxon>
        <taxon>Actinomycetes</taxon>
        <taxon>Micrococcales</taxon>
        <taxon>Microbacteriaceae</taxon>
        <taxon>Microbacterium</taxon>
    </lineage>
</organism>
<accession>A0ABY5NJG8</accession>
<keyword evidence="3" id="KW-1003">Cell membrane</keyword>
<evidence type="ECO:0000256" key="1">
    <source>
        <dbReference type="ARBA" id="ARBA00004167"/>
    </source>
</evidence>
<evidence type="ECO:0000256" key="7">
    <source>
        <dbReference type="ARBA" id="ARBA00023136"/>
    </source>
</evidence>
<evidence type="ECO:0000256" key="8">
    <source>
        <dbReference type="ARBA" id="ARBA00023163"/>
    </source>
</evidence>